<evidence type="ECO:0000256" key="15">
    <source>
        <dbReference type="SAM" id="Coils"/>
    </source>
</evidence>
<keyword evidence="11 12" id="KW-0804">Transcription</keyword>
<dbReference type="GO" id="GO:0006269">
    <property type="term" value="P:DNA replication, synthesis of primer"/>
    <property type="evidence" value="ECO:0007669"/>
    <property type="project" value="UniProtKB-UniRule"/>
</dbReference>
<dbReference type="Pfam" id="PF01807">
    <property type="entry name" value="Zn_ribbon_DnaG"/>
    <property type="match status" value="1"/>
</dbReference>
<dbReference type="InterPro" id="IPR016136">
    <property type="entry name" value="DNA_helicase_N/primase_C"/>
</dbReference>
<dbReference type="EC" id="2.7.7.101" evidence="12"/>
<dbReference type="PATRIC" id="fig|1150625.3.peg.2165"/>
<dbReference type="OrthoDB" id="9803773at2"/>
<evidence type="ECO:0000256" key="1">
    <source>
        <dbReference type="ARBA" id="ARBA00022478"/>
    </source>
</evidence>
<evidence type="ECO:0000256" key="12">
    <source>
        <dbReference type="HAMAP-Rule" id="MF_00974"/>
    </source>
</evidence>
<comment type="cofactor">
    <cofactor evidence="12 13 14">
        <name>Zn(2+)</name>
        <dbReference type="ChEBI" id="CHEBI:29105"/>
    </cofactor>
    <text evidence="12 13 14">Binds 1 zinc ion per monomer.</text>
</comment>
<dbReference type="InterPro" id="IPR030846">
    <property type="entry name" value="DnaG_bac"/>
</dbReference>
<keyword evidence="9" id="KW-0460">Magnesium</keyword>
<dbReference type="RefSeq" id="WP_059351283.1">
    <property type="nucleotide sequence ID" value="NZ_LDYG01000031.1"/>
</dbReference>
<dbReference type="PANTHER" id="PTHR30313:SF2">
    <property type="entry name" value="DNA PRIMASE"/>
    <property type="match status" value="1"/>
</dbReference>
<feature type="coiled-coil region" evidence="15">
    <location>
        <begin position="560"/>
        <end position="587"/>
    </location>
</feature>
<comment type="similarity">
    <text evidence="12 13">Belongs to the DnaG primase family.</text>
</comment>
<evidence type="ECO:0000256" key="3">
    <source>
        <dbReference type="ARBA" id="ARBA00022679"/>
    </source>
</evidence>
<feature type="domain" description="Toprim" evidence="16">
    <location>
        <begin position="260"/>
        <end position="341"/>
    </location>
</feature>
<dbReference type="NCBIfam" id="TIGR01391">
    <property type="entry name" value="dnaG"/>
    <property type="match status" value="1"/>
</dbReference>
<keyword evidence="18" id="KW-1185">Reference proteome</keyword>
<dbReference type="Gene3D" id="1.10.860.10">
    <property type="entry name" value="DNAb Helicase, Chain A"/>
    <property type="match status" value="1"/>
</dbReference>
<evidence type="ECO:0000256" key="9">
    <source>
        <dbReference type="ARBA" id="ARBA00022842"/>
    </source>
</evidence>
<dbReference type="FunFam" id="3.90.580.10:FF:000001">
    <property type="entry name" value="DNA primase"/>
    <property type="match status" value="1"/>
</dbReference>
<evidence type="ECO:0000256" key="13">
    <source>
        <dbReference type="PIRNR" id="PIRNR002811"/>
    </source>
</evidence>
<keyword evidence="2 12" id="KW-0639">Primosome</keyword>
<dbReference type="SUPFAM" id="SSF48024">
    <property type="entry name" value="N-terminal domain of DnaB helicase"/>
    <property type="match status" value="1"/>
</dbReference>
<dbReference type="Gene3D" id="3.90.580.10">
    <property type="entry name" value="Zinc finger, CHC2-type domain"/>
    <property type="match status" value="1"/>
</dbReference>
<dbReference type="PROSITE" id="PS50880">
    <property type="entry name" value="TOPRIM"/>
    <property type="match status" value="1"/>
</dbReference>
<dbReference type="SUPFAM" id="SSF56731">
    <property type="entry name" value="DNA primase core"/>
    <property type="match status" value="1"/>
</dbReference>
<dbReference type="InterPro" id="IPR050219">
    <property type="entry name" value="DnaG_primase"/>
</dbReference>
<keyword evidence="8 12" id="KW-0862">Zinc</keyword>
<dbReference type="Pfam" id="PF10410">
    <property type="entry name" value="DnaB_bind"/>
    <property type="match status" value="1"/>
</dbReference>
<dbReference type="Gene3D" id="6.10.140.360">
    <property type="match status" value="1"/>
</dbReference>
<evidence type="ECO:0000313" key="18">
    <source>
        <dbReference type="Proteomes" id="UP000074108"/>
    </source>
</evidence>
<dbReference type="PANTHER" id="PTHR30313">
    <property type="entry name" value="DNA PRIMASE"/>
    <property type="match status" value="1"/>
</dbReference>
<dbReference type="EMBL" id="LDYG01000031">
    <property type="protein sequence ID" value="KUP06014.1"/>
    <property type="molecule type" value="Genomic_DNA"/>
</dbReference>
<dbReference type="GO" id="GO:0003899">
    <property type="term" value="F:DNA-directed RNA polymerase activity"/>
    <property type="evidence" value="ECO:0007669"/>
    <property type="project" value="UniProtKB-UniRule"/>
</dbReference>
<sequence length="603" mass="68961">MTGRIPDEKVNEIRQSVDIVDVISDYVQLKKQGRNYFGLCPFHGESTPSFSVSPDKQIFHCFGCGAGGNVLSFLMDIEGSSFTEALKSVADRSGIAVDVSFPTDAADQESPEQKSIFEAHELLSKFYHHLLVNTKEGQDALDYLQNRGFTLDTIKEFNIGWSVPSWDFTVKFLKKRGFSLDEMEEAGLVIRKEDGSYFDRFRSRIMFPIWDEKGRIIAFSGRSLNDETPKYLNSPETKVFNKSQILYNFHRARPAIKKSRQVILFEGFADVISAYAANVHTGLATMGTSLTDQHIQSIKRMAETVVLAFDGDNAGIQAAYRSAKMLTDKGMSVRIAEIPDRLDPDDYIRKYGGERFSESVIGAAVTFMAFKLSYFKIGKNLQNEGDQLKYIEEILREISHLQSPVERDLYLKQLSEEFEISYEALKQQQTAMYFSERKRDPSQFVSKKVAQLPLEKKNKLLPAYINAERYLIAYMLKNEDVTYKVKDLLSGESFNIDEHQAIFTYLLAYYEEGNLPSASSFLSFISDDKLRRLVSEIEMLTIQTEMNPVELTDYVHSVIKQQKMLTIREKEAEKKEAEKHKDYIKAAEIAMDIIKLNKELSLY</sequence>
<evidence type="ECO:0000256" key="14">
    <source>
        <dbReference type="PIRSR" id="PIRSR002811-1"/>
    </source>
</evidence>
<dbReference type="GO" id="GO:0005737">
    <property type="term" value="C:cytoplasm"/>
    <property type="evidence" value="ECO:0007669"/>
    <property type="project" value="TreeGrafter"/>
</dbReference>
<comment type="catalytic activity">
    <reaction evidence="12">
        <text>ssDNA + n NTP = ssDNA/pppN(pN)n-1 hybrid + (n-1) diphosphate.</text>
        <dbReference type="EC" id="2.7.7.101"/>
    </reaction>
</comment>
<dbReference type="SUPFAM" id="SSF57783">
    <property type="entry name" value="Zinc beta-ribbon"/>
    <property type="match status" value="1"/>
</dbReference>
<dbReference type="InterPro" id="IPR006171">
    <property type="entry name" value="TOPRIM_dom"/>
</dbReference>
<dbReference type="HAMAP" id="MF_00974">
    <property type="entry name" value="DNA_primase_DnaG"/>
    <property type="match status" value="1"/>
</dbReference>
<comment type="caution">
    <text evidence="17">The sequence shown here is derived from an EMBL/GenBank/DDBJ whole genome shotgun (WGS) entry which is preliminary data.</text>
</comment>
<dbReference type="GO" id="GO:0003678">
    <property type="term" value="F:DNA helicase activity"/>
    <property type="evidence" value="ECO:0007669"/>
    <property type="project" value="InterPro"/>
</dbReference>
<keyword evidence="6 12" id="KW-0479">Metal-binding</keyword>
<evidence type="ECO:0000256" key="10">
    <source>
        <dbReference type="ARBA" id="ARBA00023125"/>
    </source>
</evidence>
<evidence type="ECO:0000256" key="2">
    <source>
        <dbReference type="ARBA" id="ARBA00022515"/>
    </source>
</evidence>
<gene>
    <name evidence="12" type="primary">dnaG</name>
    <name evidence="17" type="ORF">Q75_10160</name>
</gene>
<dbReference type="InterPro" id="IPR036185">
    <property type="entry name" value="DNA_heli_DnaB-like_N_sf"/>
</dbReference>
<reference evidence="17 18" key="1">
    <citation type="journal article" date="2016" name="Front. Microbiol.">
        <title>Microevolution Analysis of Bacillus coahuilensis Unveils Differences in Phosphorus Acquisition Strategies and Their Regulation.</title>
        <authorList>
            <person name="Gomez-Lunar Z."/>
            <person name="Hernandez-Gonzalez I."/>
            <person name="Rodriguez-Torres M.D."/>
            <person name="Souza V."/>
            <person name="Olmedo-Alvarez G."/>
        </authorList>
    </citation>
    <scope>NUCLEOTIDE SEQUENCE [LARGE SCALE GENOMIC DNA]</scope>
    <source>
        <strain evidence="18">p1.1.43</strain>
    </source>
</reference>
<dbReference type="SMART" id="SM00493">
    <property type="entry name" value="TOPRIM"/>
    <property type="match status" value="1"/>
</dbReference>
<dbReference type="Pfam" id="PF08275">
    <property type="entry name" value="DNAG_N"/>
    <property type="match status" value="1"/>
</dbReference>
<dbReference type="InterPro" id="IPR034151">
    <property type="entry name" value="TOPRIM_DnaG_bac"/>
</dbReference>
<dbReference type="Proteomes" id="UP000074108">
    <property type="component" value="Unassembled WGS sequence"/>
</dbReference>
<keyword evidence="7 12" id="KW-0863">Zinc-finger</keyword>
<dbReference type="FunFam" id="3.90.980.10:FF:000001">
    <property type="entry name" value="DNA primase"/>
    <property type="match status" value="1"/>
</dbReference>
<evidence type="ECO:0000256" key="6">
    <source>
        <dbReference type="ARBA" id="ARBA00022723"/>
    </source>
</evidence>
<dbReference type="Pfam" id="PF00772">
    <property type="entry name" value="DnaB"/>
    <property type="match status" value="1"/>
</dbReference>
<comment type="subunit">
    <text evidence="12">Monomer. Interacts with DnaB.</text>
</comment>
<dbReference type="InterPro" id="IPR007693">
    <property type="entry name" value="DNA_helicase_DnaB-like_N"/>
</dbReference>
<dbReference type="InterPro" id="IPR006295">
    <property type="entry name" value="DNA_primase_DnaG"/>
</dbReference>
<dbReference type="GO" id="GO:0008270">
    <property type="term" value="F:zinc ion binding"/>
    <property type="evidence" value="ECO:0007669"/>
    <property type="project" value="UniProtKB-UniRule"/>
</dbReference>
<accession>A0A147K7M4</accession>
<dbReference type="InterPro" id="IPR013264">
    <property type="entry name" value="DNAG_N"/>
</dbReference>
<keyword evidence="4 12" id="KW-0548">Nucleotidyltransferase</keyword>
<evidence type="ECO:0000259" key="16">
    <source>
        <dbReference type="PROSITE" id="PS50880"/>
    </source>
</evidence>
<comment type="function">
    <text evidence="12 13">RNA polymerase that catalyzes the synthesis of short RNA molecules used as primers for DNA polymerase during DNA replication.</text>
</comment>
<keyword evidence="5 12" id="KW-0235">DNA replication</keyword>
<feature type="zinc finger region" description="CHC2-type" evidence="12 14">
    <location>
        <begin position="40"/>
        <end position="64"/>
    </location>
</feature>
<dbReference type="AlphaFoldDB" id="A0A147K7M4"/>
<keyword evidence="3 12" id="KW-0808">Transferase</keyword>
<proteinExistence type="inferred from homology"/>
<protein>
    <recommendedName>
        <fullName evidence="12 13">DNA primase</fullName>
        <ecNumber evidence="12">2.7.7.101</ecNumber>
    </recommendedName>
</protein>
<evidence type="ECO:0000256" key="5">
    <source>
        <dbReference type="ARBA" id="ARBA00022705"/>
    </source>
</evidence>
<dbReference type="Gene3D" id="3.90.980.10">
    <property type="entry name" value="DNA primase, catalytic core, N-terminal domain"/>
    <property type="match status" value="1"/>
</dbReference>
<keyword evidence="10 12" id="KW-0238">DNA-binding</keyword>
<dbReference type="STRING" id="1150625.Q75_10160"/>
<dbReference type="SMART" id="SM00400">
    <property type="entry name" value="ZnF_CHCC"/>
    <property type="match status" value="1"/>
</dbReference>
<dbReference type="InterPro" id="IPR037068">
    <property type="entry name" value="DNA_primase_core_N_sf"/>
</dbReference>
<keyword evidence="15" id="KW-0175">Coiled coil</keyword>
<dbReference type="GO" id="GO:0003677">
    <property type="term" value="F:DNA binding"/>
    <property type="evidence" value="ECO:0007669"/>
    <property type="project" value="UniProtKB-KW"/>
</dbReference>
<keyword evidence="1 12" id="KW-0240">DNA-directed RNA polymerase</keyword>
<name>A0A147K7M4_9BACI</name>
<dbReference type="PIRSF" id="PIRSF002811">
    <property type="entry name" value="DnaG"/>
    <property type="match status" value="1"/>
</dbReference>
<dbReference type="CDD" id="cd03364">
    <property type="entry name" value="TOPRIM_DnaG_primases"/>
    <property type="match status" value="1"/>
</dbReference>
<organism evidence="17 18">
    <name type="scientific">Bacillus coahuilensis p1.1.43</name>
    <dbReference type="NCBI Taxonomy" id="1150625"/>
    <lineage>
        <taxon>Bacteria</taxon>
        <taxon>Bacillati</taxon>
        <taxon>Bacillota</taxon>
        <taxon>Bacilli</taxon>
        <taxon>Bacillales</taxon>
        <taxon>Bacillaceae</taxon>
        <taxon>Bacillus</taxon>
    </lineage>
</organism>
<dbReference type="GO" id="GO:1990077">
    <property type="term" value="C:primosome complex"/>
    <property type="evidence" value="ECO:0007669"/>
    <property type="project" value="UniProtKB-KW"/>
</dbReference>
<evidence type="ECO:0000256" key="11">
    <source>
        <dbReference type="ARBA" id="ARBA00023163"/>
    </source>
</evidence>
<dbReference type="InterPro" id="IPR002694">
    <property type="entry name" value="Znf_CHC2"/>
</dbReference>
<evidence type="ECO:0000313" key="17">
    <source>
        <dbReference type="EMBL" id="KUP06014.1"/>
    </source>
</evidence>
<evidence type="ECO:0000256" key="4">
    <source>
        <dbReference type="ARBA" id="ARBA00022695"/>
    </source>
</evidence>
<comment type="domain">
    <text evidence="12">Contains an N-terminal zinc-binding domain, a central core domain that contains the primase activity, and a C-terminal DnaB-binding domain.</text>
</comment>
<dbReference type="InterPro" id="IPR019475">
    <property type="entry name" value="DNA_primase_DnaB-bd"/>
</dbReference>
<dbReference type="InterPro" id="IPR036977">
    <property type="entry name" value="DNA_primase_Znf_CHC2"/>
</dbReference>
<dbReference type="Gene3D" id="3.40.1360.10">
    <property type="match status" value="1"/>
</dbReference>
<dbReference type="GO" id="GO:0005524">
    <property type="term" value="F:ATP binding"/>
    <property type="evidence" value="ECO:0007669"/>
    <property type="project" value="InterPro"/>
</dbReference>
<evidence type="ECO:0000256" key="7">
    <source>
        <dbReference type="ARBA" id="ARBA00022771"/>
    </source>
</evidence>
<dbReference type="GO" id="GO:0000428">
    <property type="term" value="C:DNA-directed RNA polymerase complex"/>
    <property type="evidence" value="ECO:0007669"/>
    <property type="project" value="UniProtKB-KW"/>
</dbReference>
<dbReference type="Pfam" id="PF13155">
    <property type="entry name" value="Toprim_2"/>
    <property type="match status" value="1"/>
</dbReference>
<evidence type="ECO:0000256" key="8">
    <source>
        <dbReference type="ARBA" id="ARBA00022833"/>
    </source>
</evidence>